<reference evidence="2" key="1">
    <citation type="submission" date="2022-01" db="EMBL/GenBank/DDBJ databases">
        <title>Genome Sequence Resource for Two Populations of Ditylenchus destructor, the Migratory Endoparasitic Phytonematode.</title>
        <authorList>
            <person name="Zhang H."/>
            <person name="Lin R."/>
            <person name="Xie B."/>
        </authorList>
    </citation>
    <scope>NUCLEOTIDE SEQUENCE</scope>
    <source>
        <strain evidence="2">BazhouSP</strain>
    </source>
</reference>
<comment type="caution">
    <text evidence="2">The sequence shown here is derived from an EMBL/GenBank/DDBJ whole genome shotgun (WGS) entry which is preliminary data.</text>
</comment>
<keyword evidence="1" id="KW-1133">Transmembrane helix</keyword>
<organism evidence="2 3">
    <name type="scientific">Ditylenchus destructor</name>
    <dbReference type="NCBI Taxonomy" id="166010"/>
    <lineage>
        <taxon>Eukaryota</taxon>
        <taxon>Metazoa</taxon>
        <taxon>Ecdysozoa</taxon>
        <taxon>Nematoda</taxon>
        <taxon>Chromadorea</taxon>
        <taxon>Rhabditida</taxon>
        <taxon>Tylenchina</taxon>
        <taxon>Tylenchomorpha</taxon>
        <taxon>Sphaerularioidea</taxon>
        <taxon>Anguinidae</taxon>
        <taxon>Anguininae</taxon>
        <taxon>Ditylenchus</taxon>
    </lineage>
</organism>
<dbReference type="EMBL" id="JAKKPZ010000053">
    <property type="protein sequence ID" value="KAI1705780.1"/>
    <property type="molecule type" value="Genomic_DNA"/>
</dbReference>
<sequence length="200" mass="22334">MLAIPCAPLSAQYSPLNERAGFCLFWLIIVLIIAPTLGHRPPIEWQSTSTPSSRSKGEVVCYSCFSKDFAALSDSRSLGRNQMPFKPASNNANATDDEDMSEIFEILREGGMMVPTVAERCADTPHTANPNFQGAKLRPCTNSKQDPGACVKFKGYYKEKISKMTIDQKEQWSVFLEIINGHNLTCKFYTMSSIKKLYTD</sequence>
<protein>
    <submittedName>
        <fullName evidence="2">Uncharacterized protein</fullName>
    </submittedName>
</protein>
<feature type="transmembrane region" description="Helical" evidence="1">
    <location>
        <begin position="19"/>
        <end position="37"/>
    </location>
</feature>
<proteinExistence type="predicted"/>
<evidence type="ECO:0000256" key="1">
    <source>
        <dbReference type="SAM" id="Phobius"/>
    </source>
</evidence>
<gene>
    <name evidence="2" type="ORF">DdX_13392</name>
</gene>
<evidence type="ECO:0000313" key="3">
    <source>
        <dbReference type="Proteomes" id="UP001201812"/>
    </source>
</evidence>
<dbReference type="AlphaFoldDB" id="A0AAD4QWJ2"/>
<name>A0AAD4QWJ2_9BILA</name>
<keyword evidence="3" id="KW-1185">Reference proteome</keyword>
<accession>A0AAD4QWJ2</accession>
<keyword evidence="1" id="KW-0472">Membrane</keyword>
<keyword evidence="1" id="KW-0812">Transmembrane</keyword>
<dbReference type="Proteomes" id="UP001201812">
    <property type="component" value="Unassembled WGS sequence"/>
</dbReference>
<evidence type="ECO:0000313" key="2">
    <source>
        <dbReference type="EMBL" id="KAI1705780.1"/>
    </source>
</evidence>